<dbReference type="Gene3D" id="3.40.50.880">
    <property type="match status" value="1"/>
</dbReference>
<proteinExistence type="predicted"/>
<comment type="caution">
    <text evidence="2">The sequence shown here is derived from an EMBL/GenBank/DDBJ whole genome shotgun (WGS) entry which is preliminary data.</text>
</comment>
<name>A0ABP7KHT5_9ACTN</name>
<organism evidence="2 3">
    <name type="scientific">Streptomyces lannensis</name>
    <dbReference type="NCBI Taxonomy" id="766498"/>
    <lineage>
        <taxon>Bacteria</taxon>
        <taxon>Bacillati</taxon>
        <taxon>Actinomycetota</taxon>
        <taxon>Actinomycetes</taxon>
        <taxon>Kitasatosporales</taxon>
        <taxon>Streptomycetaceae</taxon>
        <taxon>Streptomyces</taxon>
    </lineage>
</organism>
<accession>A0ABP7KHT5</accession>
<dbReference type="Pfam" id="PF09825">
    <property type="entry name" value="BPL_N"/>
    <property type="match status" value="1"/>
</dbReference>
<dbReference type="InterPro" id="IPR029062">
    <property type="entry name" value="Class_I_gatase-like"/>
</dbReference>
<evidence type="ECO:0000313" key="2">
    <source>
        <dbReference type="EMBL" id="GAA3878179.1"/>
    </source>
</evidence>
<protein>
    <submittedName>
        <fullName evidence="2">BPL-N domain-containing protein</fullName>
    </submittedName>
</protein>
<keyword evidence="3" id="KW-1185">Reference proteome</keyword>
<dbReference type="RefSeq" id="WP_345551193.1">
    <property type="nucleotide sequence ID" value="NZ_BAAAZA010000014.1"/>
</dbReference>
<reference evidence="3" key="1">
    <citation type="journal article" date="2019" name="Int. J. Syst. Evol. Microbiol.">
        <title>The Global Catalogue of Microorganisms (GCM) 10K type strain sequencing project: providing services to taxonomists for standard genome sequencing and annotation.</title>
        <authorList>
            <consortium name="The Broad Institute Genomics Platform"/>
            <consortium name="The Broad Institute Genome Sequencing Center for Infectious Disease"/>
            <person name="Wu L."/>
            <person name="Ma J."/>
        </authorList>
    </citation>
    <scope>NUCLEOTIDE SEQUENCE [LARGE SCALE GENOMIC DNA]</scope>
    <source>
        <strain evidence="3">JCM 16578</strain>
    </source>
</reference>
<dbReference type="EMBL" id="BAAAZA010000014">
    <property type="protein sequence ID" value="GAA3878179.1"/>
    <property type="molecule type" value="Genomic_DNA"/>
</dbReference>
<evidence type="ECO:0000313" key="3">
    <source>
        <dbReference type="Proteomes" id="UP001501563"/>
    </source>
</evidence>
<dbReference type="SUPFAM" id="SSF52317">
    <property type="entry name" value="Class I glutamine amidotransferase-like"/>
    <property type="match status" value="1"/>
</dbReference>
<sequence length="248" mass="26302">MPPASDFLDSLRRAIGARRAPTQPSLPLPGGRPLALVYRGPAARPAGCSEAVAALLASGPWDLDVRYTGPHEEIPLSAATLAHARVYAQPGGGTLSAAYRRLKKHAGEIRDYVHGGGRYLGFCLGGYLAGATPGFALLPGDTDQYIATPGATVHHDRDTLVETAWRGIPRTLYFQDGPHFVLDRDADVTVLATYPNGTVAALVTPFGDGRVGVVGPHPEATDDWFLDEGLSVHRTHDLGLDLVGEVLK</sequence>
<feature type="domain" description="Biotin-protein ligase N-terminal" evidence="1">
    <location>
        <begin position="86"/>
        <end position="135"/>
    </location>
</feature>
<gene>
    <name evidence="2" type="ORF">GCM10022207_50710</name>
</gene>
<evidence type="ECO:0000259" key="1">
    <source>
        <dbReference type="Pfam" id="PF09825"/>
    </source>
</evidence>
<dbReference type="InterPro" id="IPR019197">
    <property type="entry name" value="Biotin-prot_ligase_N"/>
</dbReference>
<dbReference type="Proteomes" id="UP001501563">
    <property type="component" value="Unassembled WGS sequence"/>
</dbReference>